<feature type="region of interest" description="Disordered" evidence="1">
    <location>
        <begin position="19"/>
        <end position="41"/>
    </location>
</feature>
<sequence length="182" mass="19523">MAVTLETKALVPAVPAGPLRAARGQNQEVAPDTSKTQNSAQAFVNSLSVDIRNKVMRPLHDRVRHDKSEEATQEQETQKSKAQPADTGQAQALNGGRNNKSYYSSPTFIANLTVLQAQQGYGSDRQASLGAARYKASHQAYLDAGAQPGGEFNAREDSIKSAERAEKIMIVPPGISTVNFVA</sequence>
<accession>A0A917C2U5</accession>
<protein>
    <submittedName>
        <fullName evidence="2">Uncharacterized protein</fullName>
    </submittedName>
</protein>
<dbReference type="EMBL" id="BMHV01000016">
    <property type="protein sequence ID" value="GGF68006.1"/>
    <property type="molecule type" value="Genomic_DNA"/>
</dbReference>
<organism evidence="2 3">
    <name type="scientific">Terasakiella brassicae</name>
    <dbReference type="NCBI Taxonomy" id="1634917"/>
    <lineage>
        <taxon>Bacteria</taxon>
        <taxon>Pseudomonadati</taxon>
        <taxon>Pseudomonadota</taxon>
        <taxon>Alphaproteobacteria</taxon>
        <taxon>Rhodospirillales</taxon>
        <taxon>Terasakiellaceae</taxon>
        <taxon>Terasakiella</taxon>
    </lineage>
</organism>
<dbReference type="AlphaFoldDB" id="A0A917C2U5"/>
<reference evidence="2" key="2">
    <citation type="submission" date="2020-09" db="EMBL/GenBank/DDBJ databases">
        <authorList>
            <person name="Sun Q."/>
            <person name="Zhou Y."/>
        </authorList>
    </citation>
    <scope>NUCLEOTIDE SEQUENCE</scope>
    <source>
        <strain evidence="2">CGMCC 1.15254</strain>
    </source>
</reference>
<proteinExistence type="predicted"/>
<name>A0A917C2U5_9PROT</name>
<reference evidence="2" key="1">
    <citation type="journal article" date="2014" name="Int. J. Syst. Evol. Microbiol.">
        <title>Complete genome sequence of Corynebacterium casei LMG S-19264T (=DSM 44701T), isolated from a smear-ripened cheese.</title>
        <authorList>
            <consortium name="US DOE Joint Genome Institute (JGI-PGF)"/>
            <person name="Walter F."/>
            <person name="Albersmeier A."/>
            <person name="Kalinowski J."/>
            <person name="Ruckert C."/>
        </authorList>
    </citation>
    <scope>NUCLEOTIDE SEQUENCE</scope>
    <source>
        <strain evidence="2">CGMCC 1.15254</strain>
    </source>
</reference>
<gene>
    <name evidence="2" type="ORF">GCM10011332_22720</name>
</gene>
<feature type="compositionally biased region" description="Polar residues" evidence="1">
    <location>
        <begin position="24"/>
        <end position="41"/>
    </location>
</feature>
<comment type="caution">
    <text evidence="2">The sequence shown here is derived from an EMBL/GenBank/DDBJ whole genome shotgun (WGS) entry which is preliminary data.</text>
</comment>
<evidence type="ECO:0000256" key="1">
    <source>
        <dbReference type="SAM" id="MobiDB-lite"/>
    </source>
</evidence>
<feature type="compositionally biased region" description="Polar residues" evidence="1">
    <location>
        <begin position="86"/>
        <end position="99"/>
    </location>
</feature>
<keyword evidence="3" id="KW-1185">Reference proteome</keyword>
<evidence type="ECO:0000313" key="3">
    <source>
        <dbReference type="Proteomes" id="UP000632498"/>
    </source>
</evidence>
<feature type="region of interest" description="Disordered" evidence="1">
    <location>
        <begin position="62"/>
        <end position="99"/>
    </location>
</feature>
<evidence type="ECO:0000313" key="2">
    <source>
        <dbReference type="EMBL" id="GGF68006.1"/>
    </source>
</evidence>
<dbReference type="RefSeq" id="WP_188665143.1">
    <property type="nucleotide sequence ID" value="NZ_BMHV01000016.1"/>
</dbReference>
<dbReference type="Proteomes" id="UP000632498">
    <property type="component" value="Unassembled WGS sequence"/>
</dbReference>